<dbReference type="SUPFAM" id="SSF50331">
    <property type="entry name" value="MOP-like"/>
    <property type="match status" value="1"/>
</dbReference>
<keyword evidence="3" id="KW-1003">Cell membrane</keyword>
<evidence type="ECO:0000313" key="14">
    <source>
        <dbReference type="Proteomes" id="UP000441586"/>
    </source>
</evidence>
<evidence type="ECO:0000256" key="7">
    <source>
        <dbReference type="ARBA" id="ARBA00022840"/>
    </source>
</evidence>
<dbReference type="Proteomes" id="UP000305041">
    <property type="component" value="Unassembled WGS sequence"/>
</dbReference>
<evidence type="ECO:0000313" key="12">
    <source>
        <dbReference type="EMBL" id="TLP68874.1"/>
    </source>
</evidence>
<dbReference type="InterPro" id="IPR012340">
    <property type="entry name" value="NA-bd_OB-fold"/>
</dbReference>
<dbReference type="GO" id="GO:0001407">
    <property type="term" value="P:glycerophosphodiester transmembrane transport"/>
    <property type="evidence" value="ECO:0007669"/>
    <property type="project" value="TreeGrafter"/>
</dbReference>
<dbReference type="GO" id="GO:0005524">
    <property type="term" value="F:ATP binding"/>
    <property type="evidence" value="ECO:0007669"/>
    <property type="project" value="UniProtKB-KW"/>
</dbReference>
<dbReference type="Proteomes" id="UP000441586">
    <property type="component" value="Unassembled WGS sequence"/>
</dbReference>
<evidence type="ECO:0000256" key="5">
    <source>
        <dbReference type="ARBA" id="ARBA00022597"/>
    </source>
</evidence>
<dbReference type="Pfam" id="PF00005">
    <property type="entry name" value="ABC_tran"/>
    <property type="match status" value="1"/>
</dbReference>
<keyword evidence="4" id="KW-0997">Cell inner membrane</keyword>
<dbReference type="NCBIfam" id="NF008653">
    <property type="entry name" value="PRK11650.1"/>
    <property type="match status" value="1"/>
</dbReference>
<accession>A0A5R8ZRI7</accession>
<dbReference type="Pfam" id="PF17912">
    <property type="entry name" value="OB_MalK"/>
    <property type="match status" value="1"/>
</dbReference>
<reference evidence="11 14" key="2">
    <citation type="submission" date="2019-12" db="EMBL/GenBank/DDBJ databases">
        <authorList>
            <person name="Zhang Y.-J."/>
        </authorList>
    </citation>
    <scope>NUCLEOTIDE SEQUENCE [LARGE SCALE GENOMIC DNA]</scope>
    <source>
        <strain evidence="11 14">H18S-6</strain>
    </source>
</reference>
<evidence type="ECO:0000256" key="9">
    <source>
        <dbReference type="ARBA" id="ARBA00023136"/>
    </source>
</evidence>
<accession>A0A6A4RQ38</accession>
<proteinExistence type="inferred from homology"/>
<keyword evidence="6" id="KW-0547">Nucleotide-binding</keyword>
<dbReference type="OrthoDB" id="9802264at2"/>
<keyword evidence="5" id="KW-0762">Sugar transport</keyword>
<dbReference type="InterPro" id="IPR040582">
    <property type="entry name" value="OB_MalK-like"/>
</dbReference>
<keyword evidence="2" id="KW-0813">Transport</keyword>
<dbReference type="PROSITE" id="PS00211">
    <property type="entry name" value="ABC_TRANSPORTER_1"/>
    <property type="match status" value="1"/>
</dbReference>
<dbReference type="InterPro" id="IPR015855">
    <property type="entry name" value="ABC_transpr_MalK-like"/>
</dbReference>
<evidence type="ECO:0000256" key="8">
    <source>
        <dbReference type="ARBA" id="ARBA00022967"/>
    </source>
</evidence>
<gene>
    <name evidence="11" type="primary">ugpC</name>
    <name evidence="12" type="ORF">FEE96_00875</name>
    <name evidence="11" type="ORF">GP644_00875</name>
</gene>
<dbReference type="GO" id="GO:0008643">
    <property type="term" value="P:carbohydrate transport"/>
    <property type="evidence" value="ECO:0007669"/>
    <property type="project" value="InterPro"/>
</dbReference>
<dbReference type="Gene3D" id="2.40.50.140">
    <property type="entry name" value="Nucleic acid-binding proteins"/>
    <property type="match status" value="1"/>
</dbReference>
<dbReference type="SUPFAM" id="SSF52540">
    <property type="entry name" value="P-loop containing nucleoside triphosphate hydrolases"/>
    <property type="match status" value="1"/>
</dbReference>
<dbReference type="InterPro" id="IPR008995">
    <property type="entry name" value="Mo/tungstate-bd_C_term_dom"/>
</dbReference>
<dbReference type="RefSeq" id="WP_138161109.1">
    <property type="nucleotide sequence ID" value="NZ_VAUA01000001.1"/>
</dbReference>
<keyword evidence="9" id="KW-0472">Membrane</keyword>
<dbReference type="GO" id="GO:0015794">
    <property type="term" value="P:glycerol-3-phosphate transmembrane transport"/>
    <property type="evidence" value="ECO:0007669"/>
    <property type="project" value="TreeGrafter"/>
</dbReference>
<name>A0A5R8ZRI7_9RHOB</name>
<dbReference type="InterPro" id="IPR003439">
    <property type="entry name" value="ABC_transporter-like_ATP-bd"/>
</dbReference>
<protein>
    <submittedName>
        <fullName evidence="11 12">sn-glycerol-3-phosphate ABC transporter ATP-binding protein UgpC</fullName>
    </submittedName>
</protein>
<reference evidence="12 13" key="1">
    <citation type="submission" date="2019-05" db="EMBL/GenBank/DDBJ databases">
        <title>Draft genome sequence of Pelagicola sp. DSW4-44.</title>
        <authorList>
            <person name="Oh J."/>
        </authorList>
    </citation>
    <scope>NUCLEOTIDE SEQUENCE [LARGE SCALE GENOMIC DNA]</scope>
    <source>
        <strain evidence="12 13">DSW4-44</strain>
    </source>
</reference>
<comment type="similarity">
    <text evidence="1">Belongs to the ABC transporter superfamily.</text>
</comment>
<dbReference type="InterPro" id="IPR003593">
    <property type="entry name" value="AAA+_ATPase"/>
</dbReference>
<dbReference type="PANTHER" id="PTHR43875">
    <property type="entry name" value="MALTODEXTRIN IMPORT ATP-BINDING PROTEIN MSMX"/>
    <property type="match status" value="1"/>
</dbReference>
<dbReference type="GO" id="GO:0055052">
    <property type="term" value="C:ATP-binding cassette (ABC) transporter complex, substrate-binding subunit-containing"/>
    <property type="evidence" value="ECO:0007669"/>
    <property type="project" value="TreeGrafter"/>
</dbReference>
<organism evidence="11 14">
    <name type="scientific">Parasedimentitalea maritima</name>
    <dbReference type="NCBI Taxonomy" id="2578117"/>
    <lineage>
        <taxon>Bacteria</taxon>
        <taxon>Pseudomonadati</taxon>
        <taxon>Pseudomonadota</taxon>
        <taxon>Alphaproteobacteria</taxon>
        <taxon>Rhodobacterales</taxon>
        <taxon>Paracoccaceae</taxon>
        <taxon>Parasedimentitalea</taxon>
    </lineage>
</organism>
<comment type="caution">
    <text evidence="11">The sequence shown here is derived from an EMBL/GenBank/DDBJ whole genome shotgun (WGS) entry which is preliminary data.</text>
</comment>
<evidence type="ECO:0000256" key="4">
    <source>
        <dbReference type="ARBA" id="ARBA00022519"/>
    </source>
</evidence>
<evidence type="ECO:0000259" key="10">
    <source>
        <dbReference type="PROSITE" id="PS50893"/>
    </source>
</evidence>
<dbReference type="GO" id="GO:0140359">
    <property type="term" value="F:ABC-type transporter activity"/>
    <property type="evidence" value="ECO:0007669"/>
    <property type="project" value="InterPro"/>
</dbReference>
<dbReference type="InterPro" id="IPR047641">
    <property type="entry name" value="ABC_transpr_MalK/UgpC-like"/>
</dbReference>
<feature type="domain" description="ABC transporter" evidence="10">
    <location>
        <begin position="4"/>
        <end position="235"/>
    </location>
</feature>
<evidence type="ECO:0000256" key="2">
    <source>
        <dbReference type="ARBA" id="ARBA00022448"/>
    </source>
</evidence>
<dbReference type="CDD" id="cd03301">
    <property type="entry name" value="ABC_MalK_N"/>
    <property type="match status" value="1"/>
</dbReference>
<evidence type="ECO:0000256" key="1">
    <source>
        <dbReference type="ARBA" id="ARBA00005417"/>
    </source>
</evidence>
<dbReference type="Gene3D" id="2.40.50.100">
    <property type="match status" value="1"/>
</dbReference>
<keyword evidence="7 11" id="KW-0067">ATP-binding</keyword>
<sequence>MATLSINSLGKVYPGGVTAVSDVNVDIADGEFIVLVGPSGCGKSTILRMIAGLEGITSGDLQIDDRRVNDLEPGERDIAMVFQNYALYPHMSVRGNMEYGLKNEGLPKAQIAERIAEAARTLRLEEFLDRKPANLSGGQRQRVAMGRAIVRDPKVFLFDEPLSNLDAKLRTQLRAELKALHKRLGATFVYVTHDQVEAMSLADRIIIMSNGKVEQIGTPMDLYLRPASRFVADFIGSPSMNVLDGTVSSDRRSLQLNGSHQIDFGAELPAAAGNQIAIGIRPEHLHQNTAGETRIELSVGFIEQLGADTVVHGTLAGSQSPLAVRLNGVQARDSGDSIALSCGRDQIHLFDGTTGQRLNWDNQ</sequence>
<dbReference type="GO" id="GO:0016887">
    <property type="term" value="F:ATP hydrolysis activity"/>
    <property type="evidence" value="ECO:0007669"/>
    <property type="project" value="InterPro"/>
</dbReference>
<dbReference type="SMART" id="SM00382">
    <property type="entry name" value="AAA"/>
    <property type="match status" value="1"/>
</dbReference>
<evidence type="ECO:0000256" key="3">
    <source>
        <dbReference type="ARBA" id="ARBA00022475"/>
    </source>
</evidence>
<dbReference type="EMBL" id="VAUA01000001">
    <property type="protein sequence ID" value="TLP68874.1"/>
    <property type="molecule type" value="Genomic_DNA"/>
</dbReference>
<dbReference type="FunFam" id="3.40.50.300:FF:000042">
    <property type="entry name" value="Maltose/maltodextrin ABC transporter, ATP-binding protein"/>
    <property type="match status" value="1"/>
</dbReference>
<keyword evidence="8" id="KW-1278">Translocase</keyword>
<dbReference type="Gene3D" id="3.40.50.300">
    <property type="entry name" value="P-loop containing nucleotide triphosphate hydrolases"/>
    <property type="match status" value="1"/>
</dbReference>
<dbReference type="PANTHER" id="PTHR43875:SF12">
    <property type="entry name" value="SN-GLYCEROL-3-PHOSPHATE IMPORT ATP-BINDING PROTEIN UGPC"/>
    <property type="match status" value="1"/>
</dbReference>
<dbReference type="PROSITE" id="PS50893">
    <property type="entry name" value="ABC_TRANSPORTER_2"/>
    <property type="match status" value="1"/>
</dbReference>
<dbReference type="InterPro" id="IPR027417">
    <property type="entry name" value="P-loop_NTPase"/>
</dbReference>
<evidence type="ECO:0000313" key="13">
    <source>
        <dbReference type="Proteomes" id="UP000305041"/>
    </source>
</evidence>
<dbReference type="InterPro" id="IPR017871">
    <property type="entry name" value="ABC_transporter-like_CS"/>
</dbReference>
<dbReference type="EMBL" id="WSFO01000001">
    <property type="protein sequence ID" value="KAE9632364.1"/>
    <property type="molecule type" value="Genomic_DNA"/>
</dbReference>
<keyword evidence="13" id="KW-1185">Reference proteome</keyword>
<evidence type="ECO:0000256" key="6">
    <source>
        <dbReference type="ARBA" id="ARBA00022741"/>
    </source>
</evidence>
<evidence type="ECO:0000313" key="11">
    <source>
        <dbReference type="EMBL" id="KAE9632364.1"/>
    </source>
</evidence>
<dbReference type="AlphaFoldDB" id="A0A5R8ZRI7"/>